<accession>A0AAV6TQL3</accession>
<dbReference type="PROSITE" id="PS50878">
    <property type="entry name" value="RT_POL"/>
    <property type="match status" value="1"/>
</dbReference>
<dbReference type="CDD" id="cd01650">
    <property type="entry name" value="RT_nLTR_like"/>
    <property type="match status" value="1"/>
</dbReference>
<proteinExistence type="predicted"/>
<dbReference type="Pfam" id="PF00078">
    <property type="entry name" value="RVT_1"/>
    <property type="match status" value="1"/>
</dbReference>
<protein>
    <recommendedName>
        <fullName evidence="2">Reverse transcriptase domain-containing protein</fullName>
    </recommendedName>
</protein>
<evidence type="ECO:0000256" key="1">
    <source>
        <dbReference type="SAM" id="MobiDB-lite"/>
    </source>
</evidence>
<evidence type="ECO:0000259" key="2">
    <source>
        <dbReference type="PROSITE" id="PS50878"/>
    </source>
</evidence>
<feature type="domain" description="Reverse transcriptase" evidence="2">
    <location>
        <begin position="1"/>
        <end position="211"/>
    </location>
</feature>
<dbReference type="Proteomes" id="UP000827092">
    <property type="component" value="Unassembled WGS sequence"/>
</dbReference>
<dbReference type="SUPFAM" id="SSF56672">
    <property type="entry name" value="DNA/RNA polymerases"/>
    <property type="match status" value="1"/>
</dbReference>
<dbReference type="InterPro" id="IPR043502">
    <property type="entry name" value="DNA/RNA_pol_sf"/>
</dbReference>
<dbReference type="PANTHER" id="PTHR19446">
    <property type="entry name" value="REVERSE TRANSCRIPTASES"/>
    <property type="match status" value="1"/>
</dbReference>
<gene>
    <name evidence="3" type="ORF">JTE90_015689</name>
</gene>
<dbReference type="GO" id="GO:0071897">
    <property type="term" value="P:DNA biosynthetic process"/>
    <property type="evidence" value="ECO:0007669"/>
    <property type="project" value="UniProtKB-ARBA"/>
</dbReference>
<name>A0AAV6TQL3_9ARAC</name>
<feature type="region of interest" description="Disordered" evidence="1">
    <location>
        <begin position="250"/>
        <end position="285"/>
    </location>
</feature>
<dbReference type="EMBL" id="JAFNEN010001288">
    <property type="protein sequence ID" value="KAG8174205.1"/>
    <property type="molecule type" value="Genomic_DNA"/>
</dbReference>
<comment type="caution">
    <text evidence="3">The sequence shown here is derived from an EMBL/GenBank/DDBJ whole genome shotgun (WGS) entry which is preliminary data.</text>
</comment>
<organism evidence="3 4">
    <name type="scientific">Oedothorax gibbosus</name>
    <dbReference type="NCBI Taxonomy" id="931172"/>
    <lineage>
        <taxon>Eukaryota</taxon>
        <taxon>Metazoa</taxon>
        <taxon>Ecdysozoa</taxon>
        <taxon>Arthropoda</taxon>
        <taxon>Chelicerata</taxon>
        <taxon>Arachnida</taxon>
        <taxon>Araneae</taxon>
        <taxon>Araneomorphae</taxon>
        <taxon>Entelegynae</taxon>
        <taxon>Araneoidea</taxon>
        <taxon>Linyphiidae</taxon>
        <taxon>Erigoninae</taxon>
        <taxon>Oedothorax</taxon>
    </lineage>
</organism>
<reference evidence="3 4" key="1">
    <citation type="journal article" date="2022" name="Nat. Ecol. Evol.">
        <title>A masculinizing supergene underlies an exaggerated male reproductive morph in a spider.</title>
        <authorList>
            <person name="Hendrickx F."/>
            <person name="De Corte Z."/>
            <person name="Sonet G."/>
            <person name="Van Belleghem S.M."/>
            <person name="Kostlbacher S."/>
            <person name="Vangestel C."/>
        </authorList>
    </citation>
    <scope>NUCLEOTIDE SEQUENCE [LARGE SCALE GENOMIC DNA]</scope>
    <source>
        <strain evidence="3">W744_W776</strain>
    </source>
</reference>
<evidence type="ECO:0000313" key="3">
    <source>
        <dbReference type="EMBL" id="KAG8174205.1"/>
    </source>
</evidence>
<feature type="compositionally biased region" description="Basic and acidic residues" evidence="1">
    <location>
        <begin position="273"/>
        <end position="285"/>
    </location>
</feature>
<keyword evidence="4" id="KW-1185">Reference proteome</keyword>
<sequence>MVNARLVYCLEEKGTLSPFQSGFRHHRSTIDNILLLETSIREVFVRNQHLVSIFFDMEKAYDRTWRYGILKDLYHLGFRGNLPVFIQNFLKTRVFQVRVGSTLSRDFYQREGVPQGSVLSVVLFILKINGIVEQLPPAVKGTLFVDDFQIYYASTNMNTVERQLQIDIRKITDWTNNNGFVISNQKTICMHFCRKRGLHPDPEIILNGEALPVTVAANTGAIAGTITTGGGENPLQDPAGTLVKIDVSCSGTTSEAQDPASEGQDEDSNGTLVHDEELEPPKKKTKINHADERLHLLKELIQQREPTNGSAVDLFYRSIATTVKGLPMREQVLLQMEISTLVGNAVIRNIDSGSSPSISIDAAMYESQDLQDLNDSVSFR</sequence>
<dbReference type="AlphaFoldDB" id="A0AAV6TQL3"/>
<dbReference type="InterPro" id="IPR000477">
    <property type="entry name" value="RT_dom"/>
</dbReference>
<evidence type="ECO:0000313" key="4">
    <source>
        <dbReference type="Proteomes" id="UP000827092"/>
    </source>
</evidence>